<feature type="transmembrane region" description="Helical" evidence="1">
    <location>
        <begin position="138"/>
        <end position="155"/>
    </location>
</feature>
<feature type="transmembrane region" description="Helical" evidence="1">
    <location>
        <begin position="16"/>
        <end position="36"/>
    </location>
</feature>
<evidence type="ECO:0000313" key="2">
    <source>
        <dbReference type="EMBL" id="REH37648.1"/>
    </source>
</evidence>
<name>A0A3E0H2V5_9GAMM</name>
<dbReference type="OrthoDB" id="6666260at2"/>
<feature type="transmembrane region" description="Helical" evidence="1">
    <location>
        <begin position="365"/>
        <end position="384"/>
    </location>
</feature>
<feature type="transmembrane region" description="Helical" evidence="1">
    <location>
        <begin position="161"/>
        <end position="188"/>
    </location>
</feature>
<feature type="transmembrane region" description="Helical" evidence="1">
    <location>
        <begin position="109"/>
        <end position="126"/>
    </location>
</feature>
<evidence type="ECO:0000313" key="3">
    <source>
        <dbReference type="Proteomes" id="UP000256774"/>
    </source>
</evidence>
<feature type="transmembrane region" description="Helical" evidence="1">
    <location>
        <begin position="83"/>
        <end position="103"/>
    </location>
</feature>
<reference evidence="2 3" key="1">
    <citation type="submission" date="2018-08" db="EMBL/GenBank/DDBJ databases">
        <title>Genomic Encyclopedia of Type Strains, Phase IV (KMG-IV): sequencing the most valuable type-strain genomes for metagenomic binning, comparative biology and taxonomic classification.</title>
        <authorList>
            <person name="Goeker M."/>
        </authorList>
    </citation>
    <scope>NUCLEOTIDE SEQUENCE [LARGE SCALE GENOMIC DNA]</scope>
    <source>
        <strain evidence="2 3">DSM 26022</strain>
    </source>
</reference>
<organism evidence="2 3">
    <name type="scientific">Paraperlucidibaca baekdonensis</name>
    <dbReference type="NCBI Taxonomy" id="748120"/>
    <lineage>
        <taxon>Bacteria</taxon>
        <taxon>Pseudomonadati</taxon>
        <taxon>Pseudomonadota</taxon>
        <taxon>Gammaproteobacteria</taxon>
        <taxon>Moraxellales</taxon>
        <taxon>Moraxellaceae</taxon>
        <taxon>Paraperlucidibaca</taxon>
    </lineage>
</organism>
<evidence type="ECO:0000256" key="1">
    <source>
        <dbReference type="SAM" id="Phobius"/>
    </source>
</evidence>
<gene>
    <name evidence="2" type="ORF">DFR26_1427</name>
</gene>
<proteinExistence type="predicted"/>
<feature type="transmembrane region" description="Helical" evidence="1">
    <location>
        <begin position="328"/>
        <end position="345"/>
    </location>
</feature>
<dbReference type="Proteomes" id="UP000256774">
    <property type="component" value="Unassembled WGS sequence"/>
</dbReference>
<keyword evidence="3" id="KW-1185">Reference proteome</keyword>
<comment type="caution">
    <text evidence="2">The sequence shown here is derived from an EMBL/GenBank/DDBJ whole genome shotgun (WGS) entry which is preliminary data.</text>
</comment>
<dbReference type="AlphaFoldDB" id="A0A3E0H2V5"/>
<keyword evidence="1" id="KW-0812">Transmembrane</keyword>
<feature type="transmembrane region" description="Helical" evidence="1">
    <location>
        <begin position="304"/>
        <end position="322"/>
    </location>
</feature>
<keyword evidence="1" id="KW-0472">Membrane</keyword>
<feature type="transmembrane region" description="Helical" evidence="1">
    <location>
        <begin position="200"/>
        <end position="223"/>
    </location>
</feature>
<dbReference type="EMBL" id="QUNR01000003">
    <property type="protein sequence ID" value="REH37648.1"/>
    <property type="molecule type" value="Genomic_DNA"/>
</dbReference>
<dbReference type="RefSeq" id="WP_116208267.1">
    <property type="nucleotide sequence ID" value="NZ_QUNR01000003.1"/>
</dbReference>
<protein>
    <submittedName>
        <fullName evidence="2">Uncharacterized protein</fullName>
    </submittedName>
</protein>
<accession>A0A3E0H2V5</accession>
<sequence>MAYEIKNSNILRNSRLPYFFIIAIFISLFLLVYFLNINESQLSNFRFTQYLFNYQSGFNKRGFVGEVLFQFGFVINYENVQIFANYCMAVLSIVFFAVIYYPFKDDIRSFGACIFVFLAFFGSFSMQHFWSDIGRFDHLQLIIAISLLLLLSFSVNIFSKIIVVASVVIIILIHEGGLFMYAPLVLSFWLYKSEEPKEKLFIVLLFSCLVFLGYIISTEAIYYDMSFYEHVLSLESKYGGRVSELAVSILHNGSIRDNFLLTVRNGFSSERLYESIKVALFVSPLMLVFFRIIRADVKNKNVRLKHVFILSAFSPLLIYPIGYDHFRWWSISLTNLFVATSFVAANDEKFKILLIYYFNKSKITLASLIACSVAFGGMGVTNAFQRF</sequence>
<keyword evidence="1" id="KW-1133">Transmembrane helix</keyword>